<proteinExistence type="predicted"/>
<keyword evidence="2" id="KW-1185">Reference proteome</keyword>
<evidence type="ECO:0000313" key="2">
    <source>
        <dbReference type="Proteomes" id="UP000799755"/>
    </source>
</evidence>
<evidence type="ECO:0000313" key="1">
    <source>
        <dbReference type="EMBL" id="KAF2463631.1"/>
    </source>
</evidence>
<gene>
    <name evidence="1" type="ORF">BDR25DRAFT_107369</name>
</gene>
<name>A0ACB6Q9Q5_9PLEO</name>
<reference evidence="1" key="1">
    <citation type="journal article" date="2020" name="Stud. Mycol.">
        <title>101 Dothideomycetes genomes: a test case for predicting lifestyles and emergence of pathogens.</title>
        <authorList>
            <person name="Haridas S."/>
            <person name="Albert R."/>
            <person name="Binder M."/>
            <person name="Bloem J."/>
            <person name="Labutti K."/>
            <person name="Salamov A."/>
            <person name="Andreopoulos B."/>
            <person name="Baker S."/>
            <person name="Barry K."/>
            <person name="Bills G."/>
            <person name="Bluhm B."/>
            <person name="Cannon C."/>
            <person name="Castanera R."/>
            <person name="Culley D."/>
            <person name="Daum C."/>
            <person name="Ezra D."/>
            <person name="Gonzalez J."/>
            <person name="Henrissat B."/>
            <person name="Kuo A."/>
            <person name="Liang C."/>
            <person name="Lipzen A."/>
            <person name="Lutzoni F."/>
            <person name="Magnuson J."/>
            <person name="Mondo S."/>
            <person name="Nolan M."/>
            <person name="Ohm R."/>
            <person name="Pangilinan J."/>
            <person name="Park H.-J."/>
            <person name="Ramirez L."/>
            <person name="Alfaro M."/>
            <person name="Sun H."/>
            <person name="Tritt A."/>
            <person name="Yoshinaga Y."/>
            <person name="Zwiers L.-H."/>
            <person name="Turgeon B."/>
            <person name="Goodwin S."/>
            <person name="Spatafora J."/>
            <person name="Crous P."/>
            <person name="Grigoriev I."/>
        </authorList>
    </citation>
    <scope>NUCLEOTIDE SEQUENCE</scope>
    <source>
        <strain evidence="1">ATCC 200398</strain>
    </source>
</reference>
<dbReference type="Proteomes" id="UP000799755">
    <property type="component" value="Unassembled WGS sequence"/>
</dbReference>
<protein>
    <submittedName>
        <fullName evidence="1">Uncharacterized protein</fullName>
    </submittedName>
</protein>
<sequence length="124" mass="13255">MAAAGLLSVDSTCACLWGAAARGSHPNTLAEGSCLAVSWRRQGAGSLNDGNNAHTFIILALWKLWCRCFFLRSWSGHPRVNIGVDIKSQLTGIRHLLLIAAVSYCGSGRCLAGQVQRSNSPFPD</sequence>
<accession>A0ACB6Q9Q5</accession>
<dbReference type="EMBL" id="MU003548">
    <property type="protein sequence ID" value="KAF2463631.1"/>
    <property type="molecule type" value="Genomic_DNA"/>
</dbReference>
<organism evidence="1 2">
    <name type="scientific">Lindgomyces ingoldianus</name>
    <dbReference type="NCBI Taxonomy" id="673940"/>
    <lineage>
        <taxon>Eukaryota</taxon>
        <taxon>Fungi</taxon>
        <taxon>Dikarya</taxon>
        <taxon>Ascomycota</taxon>
        <taxon>Pezizomycotina</taxon>
        <taxon>Dothideomycetes</taxon>
        <taxon>Pleosporomycetidae</taxon>
        <taxon>Pleosporales</taxon>
        <taxon>Lindgomycetaceae</taxon>
        <taxon>Lindgomyces</taxon>
    </lineage>
</organism>
<comment type="caution">
    <text evidence="1">The sequence shown here is derived from an EMBL/GenBank/DDBJ whole genome shotgun (WGS) entry which is preliminary data.</text>
</comment>